<sequence>MRSLKLPDFTVETVFRASIERVQDKDLKKRLEACIPEIKKDTEEYALKASNAQLHLIKKKTHVNGDVTREELEAVYTGRMVPKKGPGRFYYEKLRYQTDDGKCPLCAQLPVKTLDHYLAKSGYPSLALSPTNLIPACSDCNKTKNASSPSRSEEEPLHPYFDNINDSQWLFARVIQTTPASLSFYIIPPTGASVLLAQRVTYHFELYQLNSLYSSEAASELRNISYQMKKLYNNGGPDAVKQQLMDRAESSLHENLNSWKSAMFHALANDHWYHTTGVLF</sequence>
<dbReference type="OrthoDB" id="9816185at2"/>
<dbReference type="Proteomes" id="UP000198601">
    <property type="component" value="Unassembled WGS sequence"/>
</dbReference>
<proteinExistence type="predicted"/>
<protein>
    <submittedName>
        <fullName evidence="1">HNH endonuclease</fullName>
    </submittedName>
</protein>
<keyword evidence="1" id="KW-0255">Endonuclease</keyword>
<dbReference type="Gene3D" id="1.10.30.50">
    <property type="match status" value="1"/>
</dbReference>
<keyword evidence="2" id="KW-1185">Reference proteome</keyword>
<reference evidence="2" key="1">
    <citation type="submission" date="2016-10" db="EMBL/GenBank/DDBJ databases">
        <authorList>
            <person name="Varghese N."/>
            <person name="Submissions S."/>
        </authorList>
    </citation>
    <scope>NUCLEOTIDE SEQUENCE [LARGE SCALE GENOMIC DNA]</scope>
    <source>
        <strain evidence="2">CGMCC 1.8946</strain>
    </source>
</reference>
<evidence type="ECO:0000313" key="2">
    <source>
        <dbReference type="Proteomes" id="UP000198601"/>
    </source>
</evidence>
<dbReference type="EMBL" id="FMTT01000088">
    <property type="protein sequence ID" value="SCW87258.1"/>
    <property type="molecule type" value="Genomic_DNA"/>
</dbReference>
<dbReference type="STRING" id="624147.SAMN04487970_10882"/>
<name>A0A1G4U0Z4_9BACL</name>
<gene>
    <name evidence="1" type="ORF">SAMN04487970_10882</name>
</gene>
<evidence type="ECO:0000313" key="1">
    <source>
        <dbReference type="EMBL" id="SCW87258.1"/>
    </source>
</evidence>
<dbReference type="AlphaFoldDB" id="A0A1G4U0Z4"/>
<keyword evidence="1" id="KW-0540">Nuclease</keyword>
<keyword evidence="1" id="KW-0378">Hydrolase</keyword>
<dbReference type="RefSeq" id="WP_090677413.1">
    <property type="nucleotide sequence ID" value="NZ_FMTT01000088.1"/>
</dbReference>
<organism evidence="1 2">
    <name type="scientific">Paenibacillus tianmuensis</name>
    <dbReference type="NCBI Taxonomy" id="624147"/>
    <lineage>
        <taxon>Bacteria</taxon>
        <taxon>Bacillati</taxon>
        <taxon>Bacillota</taxon>
        <taxon>Bacilli</taxon>
        <taxon>Bacillales</taxon>
        <taxon>Paenibacillaceae</taxon>
        <taxon>Paenibacillus</taxon>
    </lineage>
</organism>
<dbReference type="GO" id="GO:0004519">
    <property type="term" value="F:endonuclease activity"/>
    <property type="evidence" value="ECO:0007669"/>
    <property type="project" value="UniProtKB-KW"/>
</dbReference>
<accession>A0A1G4U0Z4</accession>